<comment type="caution">
    <text evidence="1">The sequence shown here is derived from an EMBL/GenBank/DDBJ whole genome shotgun (WGS) entry which is preliminary data.</text>
</comment>
<sequence>MMHMNSFKESVPKNESDKLKSIIDNSFALNNSIWRDDNNIFDFSQSSVKKIKDLLPNSDIYKMAQLDVDQEFILDISDLMIPVWMKSWEKRKNPNLFSMKTTYKSSNNKNSDIYQVYIKLDSIEYFVLKCFLLVYNAVISSEKISNNVMHIFKEYLYFILPQNGPINILPNKSVNRTKIWPLSYLNVSSNVLSVDKNIEYSAFFIYALIDMFFRERLASDDATLSVAKNQLIIMNIISNHILNQSDQKYLNMNISNSQYFCNKYRLEMYKSMFKPALSSIICHFIEVMENSEIRLKLMHFWLSSISSRKIDSIVSNCSLNPKVNFEKTEIFFKFLNLFENLGFGIKINVIFLNYLLKYFEKNKIDAFNQAANYSLEDSCNVLHLKTLTRTVKSLIVTYGTCKKIQVLTKDVLSMHPKQQNLSIKRIISELDLGNISFRITDSDFEYFIIDSIHLIKNMFFSSGFNFETELKLSQNETSFNSLLQTSIQSLELNSSKTNFQCDVSMTSLYSKLDDDLYYTRSGESDVLVYVFYYVSLYIESYTKFISFEKGFCGFKSDLQNY</sequence>
<proteinExistence type="predicted"/>
<dbReference type="AlphaFoldDB" id="A0A177B899"/>
<reference evidence="1 2" key="1">
    <citation type="submission" date="2016-04" db="EMBL/GenBank/DDBJ databases">
        <title>The genome of Intoshia linei affirms orthonectids as highly simplified spiralians.</title>
        <authorList>
            <person name="Mikhailov K.V."/>
            <person name="Slusarev G.S."/>
            <person name="Nikitin M.A."/>
            <person name="Logacheva M.D."/>
            <person name="Penin A."/>
            <person name="Aleoshin V."/>
            <person name="Panchin Y.V."/>
        </authorList>
    </citation>
    <scope>NUCLEOTIDE SEQUENCE [LARGE SCALE GENOMIC DNA]</scope>
    <source>
        <strain evidence="1">Intl2013</strain>
        <tissue evidence="1">Whole animal</tissue>
    </source>
</reference>
<name>A0A177B899_9BILA</name>
<organism evidence="1 2">
    <name type="scientific">Intoshia linei</name>
    <dbReference type="NCBI Taxonomy" id="1819745"/>
    <lineage>
        <taxon>Eukaryota</taxon>
        <taxon>Metazoa</taxon>
        <taxon>Spiralia</taxon>
        <taxon>Lophotrochozoa</taxon>
        <taxon>Mesozoa</taxon>
        <taxon>Orthonectida</taxon>
        <taxon>Rhopaluridae</taxon>
        <taxon>Intoshia</taxon>
    </lineage>
</organism>
<accession>A0A177B899</accession>
<gene>
    <name evidence="1" type="ORF">A3Q56_01715</name>
</gene>
<protein>
    <submittedName>
        <fullName evidence="1">Uncharacterized protein</fullName>
    </submittedName>
</protein>
<dbReference type="EMBL" id="LWCA01000137">
    <property type="protein sequence ID" value="OAF70527.1"/>
    <property type="molecule type" value="Genomic_DNA"/>
</dbReference>
<evidence type="ECO:0000313" key="2">
    <source>
        <dbReference type="Proteomes" id="UP000078046"/>
    </source>
</evidence>
<keyword evidence="2" id="KW-1185">Reference proteome</keyword>
<dbReference type="Proteomes" id="UP000078046">
    <property type="component" value="Unassembled WGS sequence"/>
</dbReference>
<evidence type="ECO:0000313" key="1">
    <source>
        <dbReference type="EMBL" id="OAF70527.1"/>
    </source>
</evidence>